<organism evidence="3 4">
    <name type="scientific">Bifidobacterium subtile</name>
    <dbReference type="NCBI Taxonomy" id="77635"/>
    <lineage>
        <taxon>Bacteria</taxon>
        <taxon>Bacillati</taxon>
        <taxon>Actinomycetota</taxon>
        <taxon>Actinomycetes</taxon>
        <taxon>Bifidobacteriales</taxon>
        <taxon>Bifidobacteriaceae</taxon>
        <taxon>Bifidobacterium</taxon>
    </lineage>
</organism>
<gene>
    <name evidence="3" type="ORF">BISU_1955</name>
</gene>
<feature type="domain" description="N-terminal" evidence="2">
    <location>
        <begin position="38"/>
        <end position="144"/>
    </location>
</feature>
<dbReference type="InterPro" id="IPR013610">
    <property type="entry name" value="ArdC_N"/>
</dbReference>
<feature type="region of interest" description="Disordered" evidence="1">
    <location>
        <begin position="316"/>
        <end position="363"/>
    </location>
</feature>
<evidence type="ECO:0000256" key="1">
    <source>
        <dbReference type="SAM" id="MobiDB-lite"/>
    </source>
</evidence>
<comment type="caution">
    <text evidence="3">The sequence shown here is derived from an EMBL/GenBank/DDBJ whole genome shotgun (WGS) entry which is preliminary data.</text>
</comment>
<protein>
    <recommendedName>
        <fullName evidence="2">N-terminal domain-containing protein</fullName>
    </recommendedName>
</protein>
<dbReference type="AlphaFoldDB" id="A0A087DPZ2"/>
<keyword evidence="4" id="KW-1185">Reference proteome</keyword>
<evidence type="ECO:0000259" key="2">
    <source>
        <dbReference type="Pfam" id="PF08401"/>
    </source>
</evidence>
<proteinExistence type="predicted"/>
<dbReference type="Proteomes" id="UP000029055">
    <property type="component" value="Unassembled WGS sequence"/>
</dbReference>
<name>A0A087DPZ2_9BIFI</name>
<dbReference type="Pfam" id="PF08401">
    <property type="entry name" value="ArdcN"/>
    <property type="match status" value="1"/>
</dbReference>
<dbReference type="GO" id="GO:0003697">
    <property type="term" value="F:single-stranded DNA binding"/>
    <property type="evidence" value="ECO:0007669"/>
    <property type="project" value="InterPro"/>
</dbReference>
<evidence type="ECO:0000313" key="4">
    <source>
        <dbReference type="Proteomes" id="UP000029055"/>
    </source>
</evidence>
<dbReference type="eggNOG" id="COG2856">
    <property type="taxonomic scope" value="Bacteria"/>
</dbReference>
<dbReference type="STRING" id="77635.BISU_1955"/>
<evidence type="ECO:0000313" key="3">
    <source>
        <dbReference type="EMBL" id="KFI97592.1"/>
    </source>
</evidence>
<dbReference type="RefSeq" id="WP_024463546.1">
    <property type="nucleotide sequence ID" value="NZ_CP062939.1"/>
</dbReference>
<sequence length="363" mass="39047">MATKEETRAAREARLEELHGQLTGAVEGLVTGDDWARALSFAARFRSRSFNNTLLIWAQHEQAFEQGRVPDPYPTLVAGYRQWQALGRQVARGQAGYMIYAPVTARFASANPSDPMSWRRLAPREKRKAGEVERSRMVGVKPAYVWDVSQTDGTPIPEPPAPTLLEGQAPEGLWDGLATQVKAAGFELTQVPDAASIVGTNGLTDYMAKTVSVRSDMPEAARVKTLAHELAHVLLYGPNNPDAVRHRGVAEVEAESVALMVGAAHGMDTSGYTVPYVSGWAASVKDTSPVEVVKATGERVRKTALGILDRLDTMKVGDGTPPGLDKAATVDGPRRTASRKPPAPPVERERVGAGEPAAAGRRL</sequence>
<dbReference type="EMBL" id="JGZR01000023">
    <property type="protein sequence ID" value="KFI97592.1"/>
    <property type="molecule type" value="Genomic_DNA"/>
</dbReference>
<reference evidence="3 4" key="1">
    <citation type="submission" date="2014-03" db="EMBL/GenBank/DDBJ databases">
        <title>Genomics of Bifidobacteria.</title>
        <authorList>
            <person name="Ventura M."/>
            <person name="Milani C."/>
            <person name="Lugli G.A."/>
        </authorList>
    </citation>
    <scope>NUCLEOTIDE SEQUENCE [LARGE SCALE GENOMIC DNA]</scope>
    <source>
        <strain evidence="3 4">LMG 11597</strain>
    </source>
</reference>
<accession>A0A087DPZ2</accession>